<dbReference type="EMBL" id="GBXM01094380">
    <property type="protein sequence ID" value="JAH14197.1"/>
    <property type="molecule type" value="Transcribed_RNA"/>
</dbReference>
<reference evidence="1" key="2">
    <citation type="journal article" date="2015" name="Fish Shellfish Immunol.">
        <title>Early steps in the European eel (Anguilla anguilla)-Vibrio vulnificus interaction in the gills: Role of the RtxA13 toxin.</title>
        <authorList>
            <person name="Callol A."/>
            <person name="Pajuelo D."/>
            <person name="Ebbesson L."/>
            <person name="Teles M."/>
            <person name="MacKenzie S."/>
            <person name="Amaro C."/>
        </authorList>
    </citation>
    <scope>NUCLEOTIDE SEQUENCE</scope>
</reference>
<protein>
    <submittedName>
        <fullName evidence="1">Uncharacterized protein</fullName>
    </submittedName>
</protein>
<reference evidence="1" key="1">
    <citation type="submission" date="2014-11" db="EMBL/GenBank/DDBJ databases">
        <authorList>
            <person name="Amaro Gonzalez C."/>
        </authorList>
    </citation>
    <scope>NUCLEOTIDE SEQUENCE</scope>
</reference>
<proteinExistence type="predicted"/>
<name>A0A0E9QCE0_ANGAN</name>
<sequence length="33" mass="3387">MPPTVSQLCSGWGSAAVLPALLGTDCSKCQSYD</sequence>
<accession>A0A0E9QCE0</accession>
<evidence type="ECO:0000313" key="1">
    <source>
        <dbReference type="EMBL" id="JAH14197.1"/>
    </source>
</evidence>
<organism evidence="1">
    <name type="scientific">Anguilla anguilla</name>
    <name type="common">European freshwater eel</name>
    <name type="synonym">Muraena anguilla</name>
    <dbReference type="NCBI Taxonomy" id="7936"/>
    <lineage>
        <taxon>Eukaryota</taxon>
        <taxon>Metazoa</taxon>
        <taxon>Chordata</taxon>
        <taxon>Craniata</taxon>
        <taxon>Vertebrata</taxon>
        <taxon>Euteleostomi</taxon>
        <taxon>Actinopterygii</taxon>
        <taxon>Neopterygii</taxon>
        <taxon>Teleostei</taxon>
        <taxon>Anguilliformes</taxon>
        <taxon>Anguillidae</taxon>
        <taxon>Anguilla</taxon>
    </lineage>
</organism>
<dbReference type="AlphaFoldDB" id="A0A0E9QCE0"/>